<dbReference type="Gene3D" id="3.40.50.300">
    <property type="entry name" value="P-loop containing nucleotide triphosphate hydrolases"/>
    <property type="match status" value="1"/>
</dbReference>
<gene>
    <name evidence="2" type="ORF">DMT42_13270</name>
</gene>
<feature type="region of interest" description="Disordered" evidence="1">
    <location>
        <begin position="1"/>
        <end position="28"/>
    </location>
</feature>
<evidence type="ECO:0000256" key="1">
    <source>
        <dbReference type="SAM" id="MobiDB-lite"/>
    </source>
</evidence>
<dbReference type="AlphaFoldDB" id="A0A2U9P0T9"/>
<dbReference type="Pfam" id="PF13481">
    <property type="entry name" value="AAA_25"/>
    <property type="match status" value="1"/>
</dbReference>
<evidence type="ECO:0000313" key="2">
    <source>
        <dbReference type="EMBL" id="AWT43196.1"/>
    </source>
</evidence>
<accession>A0A2U9P0T9</accession>
<feature type="compositionally biased region" description="Low complexity" evidence="1">
    <location>
        <begin position="7"/>
        <end position="23"/>
    </location>
</feature>
<organism evidence="2 3">
    <name type="scientific">Streptomyces actuosus</name>
    <dbReference type="NCBI Taxonomy" id="1885"/>
    <lineage>
        <taxon>Bacteria</taxon>
        <taxon>Bacillati</taxon>
        <taxon>Actinomycetota</taxon>
        <taxon>Actinomycetes</taxon>
        <taxon>Kitasatosporales</taxon>
        <taxon>Streptomycetaceae</taxon>
        <taxon>Streptomyces</taxon>
    </lineage>
</organism>
<sequence>MTTSYYPAGPLPDDGAGPQGPDIARTESGLYVPAQPVRPDPETMSSEEYLAACVAQMRAELLDTDGLDKIPPLEPLLGDLLQLNTTARFIGPSGTFKSFLILDMAGHIGTGMQWHGHYVRQGTVVYLVAEGEQGIRKRVRAWEQHHGVRMDNVAFLPRPVQAKSPEWTVFTELARQLEPVFVVIDTQARVSVGVEENSNKEMGEVVDRMDDLRRATGACIGLVHHTGHQGEHGRGASAVKGAMQSEVTITKKGEHVESITLTVKSSKQKDEEQGRDLLFGLKRISLDGEYKPDGRPVTSLVVESLDAMPERPPEPGTPEWIVRELDKAQVPYGWGRDRVKAKCQELGIKAATAKIEEAVRIRKARGKNLPADLPPAESDEPAPAQGAGQTEIPDQTCPAGSEGRSGQGAANLPAPSLSLGRGQVGHTGHTCTACGLPLDAEWAELGHDRHVTC</sequence>
<keyword evidence="3" id="KW-1185">Reference proteome</keyword>
<dbReference type="InterPro" id="IPR027417">
    <property type="entry name" value="P-loop_NTPase"/>
</dbReference>
<dbReference type="RefSeq" id="WP_110628116.1">
    <property type="nucleotide sequence ID" value="NZ_CP029788.1"/>
</dbReference>
<evidence type="ECO:0000313" key="3">
    <source>
        <dbReference type="Proteomes" id="UP000247634"/>
    </source>
</evidence>
<proteinExistence type="predicted"/>
<feature type="region of interest" description="Disordered" evidence="1">
    <location>
        <begin position="366"/>
        <end position="423"/>
    </location>
</feature>
<reference evidence="2 3" key="1">
    <citation type="submission" date="2018-06" db="EMBL/GenBank/DDBJ databases">
        <title>The complete genome sequence of a nosiheptide producer Streptomyces actuosus ATCC 25421: deducing the ability of producing a new class III lantibiotics.</title>
        <authorList>
            <person name="Liu W."/>
            <person name="Sun F."/>
            <person name="Hu Y."/>
        </authorList>
    </citation>
    <scope>NUCLEOTIDE SEQUENCE [LARGE SCALE GENOMIC DNA]</scope>
    <source>
        <strain evidence="2 3">ATCC 25421</strain>
    </source>
</reference>
<dbReference type="Proteomes" id="UP000247634">
    <property type="component" value="Chromosome"/>
</dbReference>
<dbReference type="KEGG" id="sact:DMT42_13270"/>
<name>A0A2U9P0T9_STRAS</name>
<dbReference type="OrthoDB" id="3171622at2"/>
<protein>
    <submittedName>
        <fullName evidence="2">Uncharacterized protein</fullName>
    </submittedName>
</protein>
<dbReference type="SUPFAM" id="SSF52540">
    <property type="entry name" value="P-loop containing nucleoside triphosphate hydrolases"/>
    <property type="match status" value="1"/>
</dbReference>
<dbReference type="EMBL" id="CP029788">
    <property type="protein sequence ID" value="AWT43196.1"/>
    <property type="molecule type" value="Genomic_DNA"/>
</dbReference>